<evidence type="ECO:0000313" key="2">
    <source>
        <dbReference type="EMBL" id="CAG7838122.1"/>
    </source>
</evidence>
<feature type="compositionally biased region" description="Basic and acidic residues" evidence="1">
    <location>
        <begin position="1004"/>
        <end position="1018"/>
    </location>
</feature>
<comment type="caution">
    <text evidence="2">The sequence shown here is derived from an EMBL/GenBank/DDBJ whole genome shotgun (WGS) entry which is preliminary data.</text>
</comment>
<feature type="compositionally biased region" description="Basic residues" evidence="1">
    <location>
        <begin position="417"/>
        <end position="491"/>
    </location>
</feature>
<evidence type="ECO:0000313" key="3">
    <source>
        <dbReference type="Proteomes" id="UP000708208"/>
    </source>
</evidence>
<organism evidence="2 3">
    <name type="scientific">Allacma fusca</name>
    <dbReference type="NCBI Taxonomy" id="39272"/>
    <lineage>
        <taxon>Eukaryota</taxon>
        <taxon>Metazoa</taxon>
        <taxon>Ecdysozoa</taxon>
        <taxon>Arthropoda</taxon>
        <taxon>Hexapoda</taxon>
        <taxon>Collembola</taxon>
        <taxon>Symphypleona</taxon>
        <taxon>Sminthuridae</taxon>
        <taxon>Allacma</taxon>
    </lineage>
</organism>
<feature type="compositionally biased region" description="Basic and acidic residues" evidence="1">
    <location>
        <begin position="540"/>
        <end position="555"/>
    </location>
</feature>
<feature type="compositionally biased region" description="Basic residues" evidence="1">
    <location>
        <begin position="370"/>
        <end position="394"/>
    </location>
</feature>
<feature type="compositionally biased region" description="Basic and acidic residues" evidence="1">
    <location>
        <begin position="1048"/>
        <end position="1062"/>
    </location>
</feature>
<feature type="region of interest" description="Disordered" evidence="1">
    <location>
        <begin position="1"/>
        <end position="40"/>
    </location>
</feature>
<gene>
    <name evidence="2" type="ORF">AFUS01_LOCUS47126</name>
</gene>
<feature type="compositionally biased region" description="Polar residues" evidence="1">
    <location>
        <begin position="692"/>
        <end position="703"/>
    </location>
</feature>
<keyword evidence="3" id="KW-1185">Reference proteome</keyword>
<feature type="compositionally biased region" description="Basic and acidic residues" evidence="1">
    <location>
        <begin position="874"/>
        <end position="898"/>
    </location>
</feature>
<feature type="compositionally biased region" description="Polar residues" evidence="1">
    <location>
        <begin position="827"/>
        <end position="838"/>
    </location>
</feature>
<reference evidence="2" key="1">
    <citation type="submission" date="2021-06" db="EMBL/GenBank/DDBJ databases">
        <authorList>
            <person name="Hodson N. C."/>
            <person name="Mongue J. A."/>
            <person name="Jaron S. K."/>
        </authorList>
    </citation>
    <scope>NUCLEOTIDE SEQUENCE</scope>
</reference>
<dbReference type="EMBL" id="CAJVCH010571649">
    <property type="protein sequence ID" value="CAG7838122.1"/>
    <property type="molecule type" value="Genomic_DNA"/>
</dbReference>
<feature type="compositionally biased region" description="Basic and acidic residues" evidence="1">
    <location>
        <begin position="815"/>
        <end position="826"/>
    </location>
</feature>
<feature type="compositionally biased region" description="Basic and acidic residues" evidence="1">
    <location>
        <begin position="654"/>
        <end position="667"/>
    </location>
</feature>
<feature type="compositionally biased region" description="Basic and acidic residues" evidence="1">
    <location>
        <begin position="495"/>
        <end position="512"/>
    </location>
</feature>
<feature type="compositionally biased region" description="Basic residues" evidence="1">
    <location>
        <begin position="595"/>
        <end position="606"/>
    </location>
</feature>
<evidence type="ECO:0000256" key="1">
    <source>
        <dbReference type="SAM" id="MobiDB-lite"/>
    </source>
</evidence>
<protein>
    <submittedName>
        <fullName evidence="2">Uncharacterized protein</fullName>
    </submittedName>
</protein>
<feature type="compositionally biased region" description="Polar residues" evidence="1">
    <location>
        <begin position="846"/>
        <end position="870"/>
    </location>
</feature>
<feature type="compositionally biased region" description="Basic and acidic residues" evidence="1">
    <location>
        <begin position="1093"/>
        <end position="1106"/>
    </location>
</feature>
<accession>A0A8J2Q2G5</accession>
<feature type="compositionally biased region" description="Basic and acidic residues" evidence="1">
    <location>
        <begin position="1116"/>
        <end position="1144"/>
    </location>
</feature>
<feature type="compositionally biased region" description="Polar residues" evidence="1">
    <location>
        <begin position="902"/>
        <end position="934"/>
    </location>
</feature>
<feature type="compositionally biased region" description="Basic and acidic residues" evidence="1">
    <location>
        <begin position="1071"/>
        <end position="1084"/>
    </location>
</feature>
<feature type="compositionally biased region" description="Basic and acidic residues" evidence="1">
    <location>
        <begin position="1026"/>
        <end position="1040"/>
    </location>
</feature>
<feature type="compositionally biased region" description="Polar residues" evidence="1">
    <location>
        <begin position="1145"/>
        <end position="1158"/>
    </location>
</feature>
<name>A0A8J2Q2G5_9HEXA</name>
<sequence>MELNCGRSKLESYPNTEAQSRRNSKCDEEEQEELEKYASRSSGEETHWDCTDGLDFCELLAKFESVVHSFITEYIELQIYDPSKAEIPRHYNLKLKIKLMNHVLKKFEPNVRKQLQEEVLGTMCHILCNQRRIYKNSVTNQCCSNYPEILCVFMQETNRDFSMLISRLRNQHLIRADKNSFRAEIANQQLQQLDCRGSDVNRPMSPRVIPDRHYLHVLDQVFKADCCSGHGSVYTLAKCTEFPPPNAKKFVFGLPTAIDPAAKHYVEEKKIALPPLDLCGSRSFRAYGTALGGYGRMKMNEVAALQTFEESLLNYTLTSKCVPVLWCGSNRKGQPLLYSTQCETDLSPIPLPMPCGPCGPLIQLYPSGRCGKKPRPSTLVRRKGKKHKKLKKRSKPEPAPTEDAASATDGEGDSKKEKKKKNKKGKGKKKGKSKGRSKKKGKSKGGSKKKGKSKGGSKKGKGKSRSGSKTKMKKGKGKSHNGSKTKMKKGSKSPLGEKGKRGDSNESGKDGKPPSSSSATGTDDPKKKSRGVGTSGSKIGLDKKNKGTQANDKRGGKNKGTSAVPGTSDDESQTGLGKSKSKSGQTGKDLSRSPSRSRGKKGRGKNGKVGTGSDDGRLDSKGSESGDSQGSKPSRSRTGKKKGKGLGSDGSTDDEGRGKYNTRDGKGGKRGGRSPSEIRWKNALFGKRGPSRSATNRLGSPSSRRGFLPPINQSMGRVKDSKSLPQGQGSRKSRPHLPAIGTKSKLGVKDGRSRPMNYSEIWGKRRISVVRSFRASDQSKDYNWKTSKGPGYTRSMRELSISNQGQYKHWGTEPSYKEQVRKHPDASSKNNKGYSASMNELAGRQPKSNVNFDPSINKASSSHGPGNKPSSRFDPARKSRSKYDPYNDGTKEQLRKFPDGPSKNNKGYSANMNELTGRQPKSNAKFDPSNNKSGPLSGRGYKHSSGLDPARKSRSKYDPYNDNMKEQGRRPAERTYSASKDSNMKEQGRRPSERTSKYSGVHDSNMKEQVRRLPDRTSKYSGVHDSNMKEQVRRLPDRTSKYSGAHDSNMKEQVRRPLERTSKYSAAYDSNVKEQMRRPTERTSKYSAAYDSNMKEQVRRPSDRTVKYSTLGGGDQNRRPMDHNPRFDPRFKDGMKEQLKRRPSEYSSKYGSTENTSGWRPRSAKSLPILKNPDYMRGAPDRAYRPTLGFVDDTFSSTLANTWCDRRGKPSMFGDTCEHPIDLESPQENFFWVPLGRYSWETRNIKVWKSQVINPREALGSKEYMGIFPEITVEKPHLNMSDLDLSNLSKRLQTFQRPKSMLHLNFVENADTCYL</sequence>
<feature type="region of interest" description="Disordered" evidence="1">
    <location>
        <begin position="367"/>
        <end position="756"/>
    </location>
</feature>
<feature type="region of interest" description="Disordered" evidence="1">
    <location>
        <begin position="776"/>
        <end position="1165"/>
    </location>
</feature>
<feature type="compositionally biased region" description="Basic and acidic residues" evidence="1">
    <location>
        <begin position="982"/>
        <end position="996"/>
    </location>
</feature>
<proteinExistence type="predicted"/>
<feature type="compositionally biased region" description="Basic and acidic residues" evidence="1">
    <location>
        <begin position="614"/>
        <end position="624"/>
    </location>
</feature>
<feature type="compositionally biased region" description="Low complexity" evidence="1">
    <location>
        <begin position="573"/>
        <end position="594"/>
    </location>
</feature>
<dbReference type="Proteomes" id="UP000708208">
    <property type="component" value="Unassembled WGS sequence"/>
</dbReference>
<feature type="compositionally biased region" description="Basic residues" evidence="1">
    <location>
        <begin position="634"/>
        <end position="644"/>
    </location>
</feature>
<feature type="compositionally biased region" description="Basic and acidic residues" evidence="1">
    <location>
        <begin position="949"/>
        <end position="973"/>
    </location>
</feature>